<dbReference type="RefSeq" id="WP_257767560.1">
    <property type="nucleotide sequence ID" value="NZ_CP102480.1"/>
</dbReference>
<dbReference type="PANTHER" id="PTHR48228">
    <property type="entry name" value="SUCCINYL-COA--D-CITRAMALATE COA-TRANSFERASE"/>
    <property type="match status" value="1"/>
</dbReference>
<proteinExistence type="predicted"/>
<dbReference type="Proteomes" id="UP001060336">
    <property type="component" value="Chromosome"/>
</dbReference>
<dbReference type="InterPro" id="IPR050509">
    <property type="entry name" value="CoA-transferase_III"/>
</dbReference>
<dbReference type="PANTHER" id="PTHR48228:SF6">
    <property type="entry name" value="L-CARNITINE COA-TRANSFERASE"/>
    <property type="match status" value="1"/>
</dbReference>
<evidence type="ECO:0000256" key="1">
    <source>
        <dbReference type="ARBA" id="ARBA00022679"/>
    </source>
</evidence>
<dbReference type="InterPro" id="IPR044855">
    <property type="entry name" value="CoA-Trfase_III_dom3_sf"/>
</dbReference>
<dbReference type="KEGG" id="naci:NUH88_16840"/>
<name>A0A9J7AN44_9PROT</name>
<dbReference type="SUPFAM" id="SSF89796">
    <property type="entry name" value="CoA-transferase family III (CaiB/BaiF)"/>
    <property type="match status" value="1"/>
</dbReference>
<dbReference type="EMBL" id="CP102480">
    <property type="protein sequence ID" value="UUX49059.1"/>
    <property type="molecule type" value="Genomic_DNA"/>
</dbReference>
<dbReference type="Pfam" id="PF02515">
    <property type="entry name" value="CoA_transf_3"/>
    <property type="match status" value="1"/>
</dbReference>
<evidence type="ECO:0000313" key="3">
    <source>
        <dbReference type="Proteomes" id="UP001060336"/>
    </source>
</evidence>
<keyword evidence="3" id="KW-1185">Reference proteome</keyword>
<dbReference type="InterPro" id="IPR003673">
    <property type="entry name" value="CoA-Trfase_fam_III"/>
</dbReference>
<reference evidence="2" key="1">
    <citation type="submission" date="2022-08" db="EMBL/GenBank/DDBJ databases">
        <title>Nisaea acidiphila sp. nov., isolated from a marine algal debris and emended description of the genus Nisaea Urios et al. 2008.</title>
        <authorList>
            <person name="Kwon K."/>
        </authorList>
    </citation>
    <scope>NUCLEOTIDE SEQUENCE</scope>
    <source>
        <strain evidence="2">MEBiC11861</strain>
    </source>
</reference>
<organism evidence="2 3">
    <name type="scientific">Nisaea acidiphila</name>
    <dbReference type="NCBI Taxonomy" id="1862145"/>
    <lineage>
        <taxon>Bacteria</taxon>
        <taxon>Pseudomonadati</taxon>
        <taxon>Pseudomonadota</taxon>
        <taxon>Alphaproteobacteria</taxon>
        <taxon>Rhodospirillales</taxon>
        <taxon>Thalassobaculaceae</taxon>
        <taxon>Nisaea</taxon>
    </lineage>
</organism>
<gene>
    <name evidence="2" type="ORF">NUH88_16840</name>
</gene>
<dbReference type="InterPro" id="IPR023606">
    <property type="entry name" value="CoA-Trfase_III_dom_1_sf"/>
</dbReference>
<dbReference type="Gene3D" id="3.30.1540.10">
    <property type="entry name" value="formyl-coa transferase, domain 3"/>
    <property type="match status" value="1"/>
</dbReference>
<dbReference type="AlphaFoldDB" id="A0A9J7AN44"/>
<dbReference type="Gene3D" id="3.40.50.10540">
    <property type="entry name" value="Crotonobetainyl-coa:carnitine coa-transferase, domain 1"/>
    <property type="match status" value="1"/>
</dbReference>
<sequence length="413" mass="44584">MSTAQAASGRYPANDYRTGAKLPLDGVRVLDLSRLVAGNMVTHVLADYGAEVIKLERPGFGDDLRNWRTEGVATHWKVFCRNKKSVTLDLRKDEGKTLFLKLVETADAVVENFKPGTLEEWGLGPEVLQARNPKLTLVRVSGWGQTGPWKHKPGFGSLVEAMSGFAALNGFGDRPPVLPPLALADMIAGLYGAFAVMVALRNVEVSGGKGQSIDLSLFEPIHAILGPEAANYALSGKVPPRTGSRSNLTSPRNTYRCKDGKYVALSGSIQAMAERLFRTIGRPDLIDDPRFKTNSDRVKNNDILDPIVADYMAERTQAECLEIFEKAGVTVGPVADVAQLSDDDYMEGRGVVEAFPDPDIGTLPMHAVIPRLSDTPGAVRSPAPELGEHNAEIWSGLGIGEAEQARLAQEGVI</sequence>
<protein>
    <submittedName>
        <fullName evidence="2">CoA transferase</fullName>
    </submittedName>
</protein>
<keyword evidence="1 2" id="KW-0808">Transferase</keyword>
<accession>A0A9J7AN44</accession>
<dbReference type="GO" id="GO:0016740">
    <property type="term" value="F:transferase activity"/>
    <property type="evidence" value="ECO:0007669"/>
    <property type="project" value="UniProtKB-KW"/>
</dbReference>
<evidence type="ECO:0000313" key="2">
    <source>
        <dbReference type="EMBL" id="UUX49059.1"/>
    </source>
</evidence>